<evidence type="ECO:0000256" key="4">
    <source>
        <dbReference type="ARBA" id="ARBA00022452"/>
    </source>
</evidence>
<evidence type="ECO:0000256" key="7">
    <source>
        <dbReference type="ARBA" id="ARBA00023136"/>
    </source>
</evidence>
<keyword evidence="7 10" id="KW-0472">Membrane</keyword>
<keyword evidence="3 10" id="KW-0813">Transport</keyword>
<reference evidence="15 16" key="1">
    <citation type="submission" date="2022-08" db="EMBL/GenBank/DDBJ databases">
        <title>Reclassification of Massilia species as members of the genera Telluria, Duganella, Pseudoduganella, Mokoshia gen. nov. and Zemynaea gen. nov. using orthogonal and non-orthogonal genome-based approaches.</title>
        <authorList>
            <person name="Bowman J.P."/>
        </authorList>
    </citation>
    <scope>NUCLEOTIDE SEQUENCE [LARGE SCALE GENOMIC DNA]</scope>
    <source>
        <strain evidence="15 16">LMG 28164</strain>
    </source>
</reference>
<evidence type="ECO:0000259" key="14">
    <source>
        <dbReference type="Pfam" id="PF07715"/>
    </source>
</evidence>
<dbReference type="Gene3D" id="2.40.170.20">
    <property type="entry name" value="TonB-dependent receptor, beta-barrel domain"/>
    <property type="match status" value="1"/>
</dbReference>
<evidence type="ECO:0000256" key="6">
    <source>
        <dbReference type="ARBA" id="ARBA00023077"/>
    </source>
</evidence>
<protein>
    <submittedName>
        <fullName evidence="15">TonB-dependent receptor</fullName>
    </submittedName>
</protein>
<evidence type="ECO:0000256" key="10">
    <source>
        <dbReference type="PROSITE-ProRule" id="PRU01360"/>
    </source>
</evidence>
<dbReference type="PROSITE" id="PS52016">
    <property type="entry name" value="TONB_DEPENDENT_REC_3"/>
    <property type="match status" value="1"/>
</dbReference>
<evidence type="ECO:0000256" key="1">
    <source>
        <dbReference type="ARBA" id="ARBA00004571"/>
    </source>
</evidence>
<gene>
    <name evidence="15" type="ORF">NX782_18660</name>
</gene>
<evidence type="ECO:0000256" key="2">
    <source>
        <dbReference type="ARBA" id="ARBA00009810"/>
    </source>
</evidence>
<dbReference type="Pfam" id="PF00593">
    <property type="entry name" value="TonB_dep_Rec_b-barrel"/>
    <property type="match status" value="1"/>
</dbReference>
<dbReference type="InterPro" id="IPR012910">
    <property type="entry name" value="Plug_dom"/>
</dbReference>
<keyword evidence="4 10" id="KW-1134">Transmembrane beta strand</keyword>
<organism evidence="15 16">
    <name type="scientific">Massilia norwichensis</name>
    <dbReference type="NCBI Taxonomy" id="1442366"/>
    <lineage>
        <taxon>Bacteria</taxon>
        <taxon>Pseudomonadati</taxon>
        <taxon>Pseudomonadota</taxon>
        <taxon>Betaproteobacteria</taxon>
        <taxon>Burkholderiales</taxon>
        <taxon>Oxalobacteraceae</taxon>
        <taxon>Telluria group</taxon>
        <taxon>Massilia</taxon>
    </lineage>
</organism>
<evidence type="ECO:0000256" key="8">
    <source>
        <dbReference type="ARBA" id="ARBA00023170"/>
    </source>
</evidence>
<dbReference type="InterPro" id="IPR000531">
    <property type="entry name" value="Beta-barrel_TonB"/>
</dbReference>
<evidence type="ECO:0000313" key="15">
    <source>
        <dbReference type="EMBL" id="MCS0591214.1"/>
    </source>
</evidence>
<feature type="domain" description="TonB-dependent receptor plug" evidence="14">
    <location>
        <begin position="49"/>
        <end position="166"/>
    </location>
</feature>
<accession>A0ABT2AAI8</accession>
<dbReference type="CDD" id="cd01347">
    <property type="entry name" value="ligand_gated_channel"/>
    <property type="match status" value="1"/>
</dbReference>
<dbReference type="EMBL" id="JANUGX010000024">
    <property type="protein sequence ID" value="MCS0591214.1"/>
    <property type="molecule type" value="Genomic_DNA"/>
</dbReference>
<dbReference type="InterPro" id="IPR036942">
    <property type="entry name" value="Beta-barrel_TonB_sf"/>
</dbReference>
<evidence type="ECO:0000256" key="12">
    <source>
        <dbReference type="SAM" id="SignalP"/>
    </source>
</evidence>
<dbReference type="InterPro" id="IPR037066">
    <property type="entry name" value="Plug_dom_sf"/>
</dbReference>
<dbReference type="RefSeq" id="WP_258846982.1">
    <property type="nucleotide sequence ID" value="NZ_JANUGX010000024.1"/>
</dbReference>
<keyword evidence="8 15" id="KW-0675">Receptor</keyword>
<dbReference type="PANTHER" id="PTHR47234:SF2">
    <property type="entry name" value="TONB-DEPENDENT RECEPTOR"/>
    <property type="match status" value="1"/>
</dbReference>
<dbReference type="Pfam" id="PF07715">
    <property type="entry name" value="Plug"/>
    <property type="match status" value="1"/>
</dbReference>
<dbReference type="PANTHER" id="PTHR47234">
    <property type="match status" value="1"/>
</dbReference>
<feature type="signal peptide" evidence="12">
    <location>
        <begin position="1"/>
        <end position="21"/>
    </location>
</feature>
<feature type="domain" description="TonB-dependent receptor-like beta-barrel" evidence="13">
    <location>
        <begin position="388"/>
        <end position="879"/>
    </location>
</feature>
<name>A0ABT2AAI8_9BURK</name>
<comment type="subcellular location">
    <subcellularLocation>
        <location evidence="1 10">Cell outer membrane</location>
        <topology evidence="1 10">Multi-pass membrane protein</topology>
    </subcellularLocation>
</comment>
<evidence type="ECO:0000256" key="3">
    <source>
        <dbReference type="ARBA" id="ARBA00022448"/>
    </source>
</evidence>
<keyword evidence="6 11" id="KW-0798">TonB box</keyword>
<evidence type="ECO:0000256" key="5">
    <source>
        <dbReference type="ARBA" id="ARBA00022692"/>
    </source>
</evidence>
<feature type="chain" id="PRO_5046153375" evidence="12">
    <location>
        <begin position="22"/>
        <end position="920"/>
    </location>
</feature>
<keyword evidence="5 10" id="KW-0812">Transmembrane</keyword>
<evidence type="ECO:0000256" key="11">
    <source>
        <dbReference type="RuleBase" id="RU003357"/>
    </source>
</evidence>
<evidence type="ECO:0000313" key="16">
    <source>
        <dbReference type="Proteomes" id="UP001205560"/>
    </source>
</evidence>
<evidence type="ECO:0000256" key="9">
    <source>
        <dbReference type="ARBA" id="ARBA00023237"/>
    </source>
</evidence>
<keyword evidence="9 10" id="KW-0998">Cell outer membrane</keyword>
<keyword evidence="16" id="KW-1185">Reference proteome</keyword>
<sequence length="920" mass="99223">MKLKKLAQMIALIGVVGPAIAQDVQADKPMQRVEITGSSIKRINVEGALPVQTITTDQLDKQGITNAEQLMQLISANGNGADNMTSGNNVFGADADRVSGGASFASLRGLGPSATLVLLNGRRVAGYGLSGKSVDLNTIPMSAIARVEVLKDGASAIYGTDAVGGVINFILKTNYEGLDANITGNFTEHGGGAQRRLSLIAGKGNLDTDHFNVMATITHDKNERLDSSQRAFANGFQPGRGLSPDTTGTPAANQLTGAGSALGTGFKMPGDPNTYLQAGLLSLQGKCDSVEGMSQYQTNLWKDVTSPLRSTYSCAYDYGGDYVMQLPTERTNGVARATYQINPDHRVYAEAVLAHTNSLSILTPVQISASFASGNAYPVNGPYYQDLSAYIPTFDKTKPILYKWRGWPLGDRTQKNVTDTARLLLAAEGTIASKWDYKLGLSHNQSRSTTDLVDGYAFTKPFYAVLGSGVVNVFSPPSAGQSQAAMDALEATKFYGRLQHGQTTLTQLDGSVSGQIFDLPAGAVSGAVGVDLRRESYQFAQDVDATTILLAPGNANQSRVSRNIKAVYAEMIIPVIKNLELQLAIRRDDYSVIGATTNPKAAFSYRPTNWLMLRGSANKGFLAPSFVQLYSGRLDQELPNGIIDPVGCPTHPGDPRFCAIERLNYFSGGNPGLRPETSKQGSLGFIVEPSNNFSVSVDYWAVNIKDRILNRTPQVILANAAQLSEYIVRDANGVIDYVNAGWINAAGLKTRGADVGLRGRGNLPGGYKWNASLDGTWTQSYQFAEFEGQPYKEYVGNFYTRDLYLRWKHNATFTVAKGDWSAMLSNLYRNGYMDQVPNAGKGTPPAGFNPRVASYTTWGLSGTYTGLKSTTITVGIQNLFDRDPPFTAHNVDEVVGAGWDPRVGNPRGRSLSFDVKYKFF</sequence>
<comment type="similarity">
    <text evidence="2 10 11">Belongs to the TonB-dependent receptor family.</text>
</comment>
<proteinExistence type="inferred from homology"/>
<keyword evidence="12" id="KW-0732">Signal</keyword>
<dbReference type="InterPro" id="IPR039426">
    <property type="entry name" value="TonB-dep_rcpt-like"/>
</dbReference>
<dbReference type="Proteomes" id="UP001205560">
    <property type="component" value="Unassembled WGS sequence"/>
</dbReference>
<dbReference type="SUPFAM" id="SSF56935">
    <property type="entry name" value="Porins"/>
    <property type="match status" value="1"/>
</dbReference>
<dbReference type="Gene3D" id="2.170.130.10">
    <property type="entry name" value="TonB-dependent receptor, plug domain"/>
    <property type="match status" value="1"/>
</dbReference>
<comment type="caution">
    <text evidence="15">The sequence shown here is derived from an EMBL/GenBank/DDBJ whole genome shotgun (WGS) entry which is preliminary data.</text>
</comment>
<evidence type="ECO:0000259" key="13">
    <source>
        <dbReference type="Pfam" id="PF00593"/>
    </source>
</evidence>